<evidence type="ECO:0000256" key="5">
    <source>
        <dbReference type="ARBA" id="ARBA00022989"/>
    </source>
</evidence>
<accession>A0AAV7SRV0</accession>
<name>A0AAV7SRV0_PLEWA</name>
<proteinExistence type="inferred from homology"/>
<keyword evidence="11" id="KW-0716">Sensory transduction</keyword>
<evidence type="ECO:0000256" key="2">
    <source>
        <dbReference type="ARBA" id="ARBA00022475"/>
    </source>
</evidence>
<dbReference type="Gene3D" id="1.20.1070.10">
    <property type="entry name" value="Rhodopsin 7-helix transmembrane proteins"/>
    <property type="match status" value="1"/>
</dbReference>
<dbReference type="EMBL" id="JANPWB010000008">
    <property type="protein sequence ID" value="KAJ1166849.1"/>
    <property type="molecule type" value="Genomic_DNA"/>
</dbReference>
<keyword evidence="4 11" id="KW-0552">Olfaction</keyword>
<evidence type="ECO:0000256" key="9">
    <source>
        <dbReference type="ARBA" id="ARBA00023224"/>
    </source>
</evidence>
<evidence type="ECO:0000256" key="8">
    <source>
        <dbReference type="ARBA" id="ARBA00023170"/>
    </source>
</evidence>
<keyword evidence="3 10" id="KW-0812">Transmembrane</keyword>
<keyword evidence="14" id="KW-1185">Reference proteome</keyword>
<feature type="transmembrane region" description="Helical" evidence="11">
    <location>
        <begin position="60"/>
        <end position="81"/>
    </location>
</feature>
<keyword evidence="6 10" id="KW-0297">G-protein coupled receptor</keyword>
<evidence type="ECO:0000256" key="11">
    <source>
        <dbReference type="RuleBase" id="RU363047"/>
    </source>
</evidence>
<dbReference type="PRINTS" id="PR00237">
    <property type="entry name" value="GPCRRHODOPSN"/>
</dbReference>
<evidence type="ECO:0000256" key="6">
    <source>
        <dbReference type="ARBA" id="ARBA00023040"/>
    </source>
</evidence>
<feature type="domain" description="G-protein coupled receptors family 1 profile" evidence="12">
    <location>
        <begin position="1"/>
        <end position="210"/>
    </location>
</feature>
<dbReference type="InterPro" id="IPR017452">
    <property type="entry name" value="GPCR_Rhodpsn_7TM"/>
</dbReference>
<keyword evidence="7 11" id="KW-0472">Membrane</keyword>
<sequence length="230" mass="25618">MLAEFISYTKVISFPECAVQLFFFGVLGVLECLLLAVMAYDRYVAICNPLLYTSIMSSRVCCRLVSLALVGGFLSSVVMSANTLSLNFCGPNEINHFFCNFLPLIQLSCKDATARIIGLLLIVIAVGFISFSTILVSYVYILSTILRIHSAAGRSKAFSTCASHLTVVCLFYGTGLIMYVQPSTNYSQEQDKAVSVFYTVLIPMLNPLIYSLRNKEVKEALRKAMYRKRR</sequence>
<keyword evidence="5 11" id="KW-1133">Transmembrane helix</keyword>
<dbReference type="Pfam" id="PF13853">
    <property type="entry name" value="7tm_4"/>
    <property type="match status" value="1"/>
</dbReference>
<evidence type="ECO:0000256" key="7">
    <source>
        <dbReference type="ARBA" id="ARBA00023136"/>
    </source>
</evidence>
<evidence type="ECO:0000256" key="1">
    <source>
        <dbReference type="ARBA" id="ARBA00004651"/>
    </source>
</evidence>
<dbReference type="PROSITE" id="PS50262">
    <property type="entry name" value="G_PROTEIN_RECEP_F1_2"/>
    <property type="match status" value="1"/>
</dbReference>
<protein>
    <recommendedName>
        <fullName evidence="11">Olfactory receptor</fullName>
    </recommendedName>
</protein>
<dbReference type="Proteomes" id="UP001066276">
    <property type="component" value="Chromosome 4_2"/>
</dbReference>
<feature type="transmembrane region" description="Helical" evidence="11">
    <location>
        <begin position="193"/>
        <end position="212"/>
    </location>
</feature>
<organism evidence="13 14">
    <name type="scientific">Pleurodeles waltl</name>
    <name type="common">Iberian ribbed newt</name>
    <dbReference type="NCBI Taxonomy" id="8319"/>
    <lineage>
        <taxon>Eukaryota</taxon>
        <taxon>Metazoa</taxon>
        <taxon>Chordata</taxon>
        <taxon>Craniata</taxon>
        <taxon>Vertebrata</taxon>
        <taxon>Euteleostomi</taxon>
        <taxon>Amphibia</taxon>
        <taxon>Batrachia</taxon>
        <taxon>Caudata</taxon>
        <taxon>Salamandroidea</taxon>
        <taxon>Salamandridae</taxon>
        <taxon>Pleurodelinae</taxon>
        <taxon>Pleurodeles</taxon>
    </lineage>
</organism>
<evidence type="ECO:0000313" key="14">
    <source>
        <dbReference type="Proteomes" id="UP001066276"/>
    </source>
</evidence>
<comment type="caution">
    <text evidence="13">The sequence shown here is derived from an EMBL/GenBank/DDBJ whole genome shotgun (WGS) entry which is preliminary data.</text>
</comment>
<dbReference type="PANTHER" id="PTHR26452">
    <property type="entry name" value="OLFACTORY RECEPTOR"/>
    <property type="match status" value="1"/>
</dbReference>
<dbReference type="InterPro" id="IPR000725">
    <property type="entry name" value="Olfact_rcpt"/>
</dbReference>
<keyword evidence="2 11" id="KW-1003">Cell membrane</keyword>
<evidence type="ECO:0000256" key="10">
    <source>
        <dbReference type="RuleBase" id="RU000688"/>
    </source>
</evidence>
<dbReference type="SUPFAM" id="SSF81321">
    <property type="entry name" value="Family A G protein-coupled receptor-like"/>
    <property type="match status" value="1"/>
</dbReference>
<dbReference type="GO" id="GO:0004930">
    <property type="term" value="F:G protein-coupled receptor activity"/>
    <property type="evidence" value="ECO:0007669"/>
    <property type="project" value="UniProtKB-KW"/>
</dbReference>
<dbReference type="GO" id="GO:0005886">
    <property type="term" value="C:plasma membrane"/>
    <property type="evidence" value="ECO:0007669"/>
    <property type="project" value="UniProtKB-SubCell"/>
</dbReference>
<dbReference type="GO" id="GO:0004984">
    <property type="term" value="F:olfactory receptor activity"/>
    <property type="evidence" value="ECO:0007669"/>
    <property type="project" value="InterPro"/>
</dbReference>
<evidence type="ECO:0000256" key="3">
    <source>
        <dbReference type="ARBA" id="ARBA00022692"/>
    </source>
</evidence>
<keyword evidence="9 10" id="KW-0807">Transducer</keyword>
<comment type="subcellular location">
    <subcellularLocation>
        <location evidence="1 11">Cell membrane</location>
        <topology evidence="1 11">Multi-pass membrane protein</topology>
    </subcellularLocation>
</comment>
<evidence type="ECO:0000259" key="12">
    <source>
        <dbReference type="PROSITE" id="PS50262"/>
    </source>
</evidence>
<keyword evidence="8 10" id="KW-0675">Receptor</keyword>
<comment type="similarity">
    <text evidence="10">Belongs to the G-protein coupled receptor 1 family.</text>
</comment>
<feature type="transmembrane region" description="Helical" evidence="11">
    <location>
        <begin position="162"/>
        <end position="181"/>
    </location>
</feature>
<feature type="transmembrane region" description="Helical" evidence="11">
    <location>
        <begin position="116"/>
        <end position="141"/>
    </location>
</feature>
<evidence type="ECO:0000313" key="13">
    <source>
        <dbReference type="EMBL" id="KAJ1166849.1"/>
    </source>
</evidence>
<dbReference type="InterPro" id="IPR000276">
    <property type="entry name" value="GPCR_Rhodpsn"/>
</dbReference>
<dbReference type="PROSITE" id="PS00237">
    <property type="entry name" value="G_PROTEIN_RECEP_F1_1"/>
    <property type="match status" value="1"/>
</dbReference>
<dbReference type="FunFam" id="1.20.1070.10:FF:000003">
    <property type="entry name" value="Olfactory receptor"/>
    <property type="match status" value="1"/>
</dbReference>
<dbReference type="PRINTS" id="PR00245">
    <property type="entry name" value="OLFACTORYR"/>
</dbReference>
<gene>
    <name evidence="13" type="ORF">NDU88_007245</name>
</gene>
<dbReference type="AlphaFoldDB" id="A0AAV7SRV0"/>
<dbReference type="InterPro" id="IPR050516">
    <property type="entry name" value="Olfactory_GPCR"/>
</dbReference>
<evidence type="ECO:0000256" key="4">
    <source>
        <dbReference type="ARBA" id="ARBA00022725"/>
    </source>
</evidence>
<reference evidence="13" key="1">
    <citation type="journal article" date="2022" name="bioRxiv">
        <title>Sequencing and chromosome-scale assembly of the giantPleurodeles waltlgenome.</title>
        <authorList>
            <person name="Brown T."/>
            <person name="Elewa A."/>
            <person name="Iarovenko S."/>
            <person name="Subramanian E."/>
            <person name="Araus A.J."/>
            <person name="Petzold A."/>
            <person name="Susuki M."/>
            <person name="Suzuki K.-i.T."/>
            <person name="Hayashi T."/>
            <person name="Toyoda A."/>
            <person name="Oliveira C."/>
            <person name="Osipova E."/>
            <person name="Leigh N.D."/>
            <person name="Simon A."/>
            <person name="Yun M.H."/>
        </authorList>
    </citation>
    <scope>NUCLEOTIDE SEQUENCE</scope>
    <source>
        <strain evidence="13">20211129_DDA</strain>
        <tissue evidence="13">Liver</tissue>
    </source>
</reference>
<feature type="transmembrane region" description="Helical" evidence="11">
    <location>
        <begin position="20"/>
        <end position="40"/>
    </location>
</feature>